<sequence length="185" mass="21987">PIPCICCQVLREITHFNGLDVKRLEIHGKLGIITHVVVAKFEFDSHQDRQIIDFSRRGSTSVKRFLLQYFHTCEEEGYFLLQDPLSSFYERERTRNLKVKDLKDYLDLPMEEAARKMNVCPTVIKKICRKSGVERWPHRKIKSIEAKISKKLQKLCSIDERERESARADIDMYKRELDMIYQEYS</sequence>
<protein>
    <recommendedName>
        <fullName evidence="7">RWP-RK domain-containing protein</fullName>
    </recommendedName>
</protein>
<keyword evidence="9" id="KW-1185">Reference proteome</keyword>
<dbReference type="InterPro" id="IPR003035">
    <property type="entry name" value="RWP-RK_dom"/>
</dbReference>
<reference evidence="8 9" key="1">
    <citation type="journal article" date="2013" name="BMC Genomics">
        <title>The miniature genome of a carnivorous plant Genlisea aurea contains a low number of genes and short non-coding sequences.</title>
        <authorList>
            <person name="Leushkin E.V."/>
            <person name="Sutormin R.A."/>
            <person name="Nabieva E.R."/>
            <person name="Penin A.A."/>
            <person name="Kondrashov A.S."/>
            <person name="Logacheva M.D."/>
        </authorList>
    </citation>
    <scope>NUCLEOTIDE SEQUENCE [LARGE SCALE GENOMIC DNA]</scope>
</reference>
<dbReference type="GO" id="GO:0003700">
    <property type="term" value="F:DNA-binding transcription factor activity"/>
    <property type="evidence" value="ECO:0007669"/>
    <property type="project" value="InterPro"/>
</dbReference>
<proteinExistence type="predicted"/>
<dbReference type="AlphaFoldDB" id="S8D6M1"/>
<gene>
    <name evidence="8" type="ORF">M569_01670</name>
</gene>
<keyword evidence="2" id="KW-0805">Transcription regulation</keyword>
<evidence type="ECO:0000313" key="8">
    <source>
        <dbReference type="EMBL" id="EPS73086.1"/>
    </source>
</evidence>
<organism evidence="8 9">
    <name type="scientific">Genlisea aurea</name>
    <dbReference type="NCBI Taxonomy" id="192259"/>
    <lineage>
        <taxon>Eukaryota</taxon>
        <taxon>Viridiplantae</taxon>
        <taxon>Streptophyta</taxon>
        <taxon>Embryophyta</taxon>
        <taxon>Tracheophyta</taxon>
        <taxon>Spermatophyta</taxon>
        <taxon>Magnoliopsida</taxon>
        <taxon>eudicotyledons</taxon>
        <taxon>Gunneridae</taxon>
        <taxon>Pentapetalae</taxon>
        <taxon>asterids</taxon>
        <taxon>lamiids</taxon>
        <taxon>Lamiales</taxon>
        <taxon>Lentibulariaceae</taxon>
        <taxon>Genlisea</taxon>
    </lineage>
</organism>
<evidence type="ECO:0000256" key="5">
    <source>
        <dbReference type="ARBA" id="ARBA00023163"/>
    </source>
</evidence>
<feature type="domain" description="RWP-RK" evidence="7">
    <location>
        <begin position="84"/>
        <end position="165"/>
    </location>
</feature>
<keyword evidence="5" id="KW-0804">Transcription</keyword>
<name>S8D6M1_9LAMI</name>
<dbReference type="OrthoDB" id="6270329at2759"/>
<feature type="non-terminal residue" evidence="8">
    <location>
        <position position="185"/>
    </location>
</feature>
<keyword evidence="3" id="KW-0175">Coiled coil</keyword>
<dbReference type="EMBL" id="AUSU01000569">
    <property type="protein sequence ID" value="EPS73086.1"/>
    <property type="molecule type" value="Genomic_DNA"/>
</dbReference>
<dbReference type="GO" id="GO:0003677">
    <property type="term" value="F:DNA binding"/>
    <property type="evidence" value="ECO:0007669"/>
    <property type="project" value="UniProtKB-KW"/>
</dbReference>
<evidence type="ECO:0000256" key="2">
    <source>
        <dbReference type="ARBA" id="ARBA00023015"/>
    </source>
</evidence>
<comment type="function">
    <text evidence="1">Putative transcription factor.</text>
</comment>
<dbReference type="PANTHER" id="PTHR46373">
    <property type="entry name" value="PROTEIN RKD4"/>
    <property type="match status" value="1"/>
</dbReference>
<evidence type="ECO:0000256" key="4">
    <source>
        <dbReference type="ARBA" id="ARBA00023125"/>
    </source>
</evidence>
<dbReference type="PROSITE" id="PS51519">
    <property type="entry name" value="RWP_RK"/>
    <property type="match status" value="1"/>
</dbReference>
<evidence type="ECO:0000256" key="1">
    <source>
        <dbReference type="ARBA" id="ARBA00004049"/>
    </source>
</evidence>
<keyword evidence="6" id="KW-0539">Nucleus</keyword>
<evidence type="ECO:0000256" key="3">
    <source>
        <dbReference type="ARBA" id="ARBA00023054"/>
    </source>
</evidence>
<dbReference type="Pfam" id="PF02042">
    <property type="entry name" value="RWP-RK"/>
    <property type="match status" value="1"/>
</dbReference>
<comment type="caution">
    <text evidence="8">The sequence shown here is derived from an EMBL/GenBank/DDBJ whole genome shotgun (WGS) entry which is preliminary data.</text>
</comment>
<dbReference type="Proteomes" id="UP000015453">
    <property type="component" value="Unassembled WGS sequence"/>
</dbReference>
<keyword evidence="4" id="KW-0238">DNA-binding</keyword>
<dbReference type="PANTHER" id="PTHR46373:SF5">
    <property type="entry name" value="RWP-RK DOMAIN PROTEIN"/>
    <property type="match status" value="1"/>
</dbReference>
<accession>S8D6M1</accession>
<evidence type="ECO:0000259" key="7">
    <source>
        <dbReference type="PROSITE" id="PS51519"/>
    </source>
</evidence>
<evidence type="ECO:0000313" key="9">
    <source>
        <dbReference type="Proteomes" id="UP000015453"/>
    </source>
</evidence>
<feature type="non-terminal residue" evidence="8">
    <location>
        <position position="1"/>
    </location>
</feature>
<dbReference type="InterPro" id="IPR044607">
    <property type="entry name" value="RKD-like"/>
</dbReference>
<evidence type="ECO:0000256" key="6">
    <source>
        <dbReference type="ARBA" id="ARBA00023242"/>
    </source>
</evidence>